<feature type="transmembrane region" description="Helical" evidence="1">
    <location>
        <begin position="70"/>
        <end position="89"/>
    </location>
</feature>
<keyword evidence="1" id="KW-1133">Transmembrane helix</keyword>
<dbReference type="RefSeq" id="WP_091377472.1">
    <property type="nucleotide sequence ID" value="NZ_FNDV01000004.1"/>
</dbReference>
<dbReference type="STRING" id="504798.SAMN05421871_104140"/>
<gene>
    <name evidence="2" type="ORF">SAMN05192558_107141</name>
</gene>
<dbReference type="OrthoDB" id="3267646at2"/>
<dbReference type="EMBL" id="FNJB01000007">
    <property type="protein sequence ID" value="SDP20639.1"/>
    <property type="molecule type" value="Genomic_DNA"/>
</dbReference>
<keyword evidence="3" id="KW-1185">Reference proteome</keyword>
<reference evidence="3" key="1">
    <citation type="submission" date="2016-10" db="EMBL/GenBank/DDBJ databases">
        <authorList>
            <person name="Varghese N."/>
            <person name="Submissions S."/>
        </authorList>
    </citation>
    <scope>NUCLEOTIDE SEQUENCE [LARGE SCALE GENOMIC DNA]</scope>
    <source>
        <strain evidence="3">IBRC-M 10655</strain>
    </source>
</reference>
<proteinExistence type="predicted"/>
<accession>A0A1H0QUX4</accession>
<dbReference type="PANTHER" id="PTHR36974:SF1">
    <property type="entry name" value="DOXX FAMILY MEMBRANE PROTEIN"/>
    <property type="match status" value="1"/>
</dbReference>
<evidence type="ECO:0000256" key="1">
    <source>
        <dbReference type="SAM" id="Phobius"/>
    </source>
</evidence>
<name>A0A1H0QUX4_9PSEU</name>
<feature type="transmembrane region" description="Helical" evidence="1">
    <location>
        <begin position="7"/>
        <end position="25"/>
    </location>
</feature>
<dbReference type="Proteomes" id="UP000199651">
    <property type="component" value="Unassembled WGS sequence"/>
</dbReference>
<keyword evidence="1" id="KW-0812">Transmembrane</keyword>
<dbReference type="AlphaFoldDB" id="A0A1H0QUX4"/>
<sequence>MHDDESARPAAALALFLGVAGMAHFLQPRFFDSMIPRELPGEPRLWTYGSGAAELGVAAAVAIPRTRRVGGLLAALLFVAVLPGNIKMAVDYHRSGKPLHLRVGAVLRLPAQLPLIAWALRVRSKSPAK</sequence>
<organism evidence="2 3">
    <name type="scientific">Actinokineospora alba</name>
    <dbReference type="NCBI Taxonomy" id="504798"/>
    <lineage>
        <taxon>Bacteria</taxon>
        <taxon>Bacillati</taxon>
        <taxon>Actinomycetota</taxon>
        <taxon>Actinomycetes</taxon>
        <taxon>Pseudonocardiales</taxon>
        <taxon>Pseudonocardiaceae</taxon>
        <taxon>Actinokineospora</taxon>
    </lineage>
</organism>
<keyword evidence="1" id="KW-0472">Membrane</keyword>
<evidence type="ECO:0000313" key="3">
    <source>
        <dbReference type="Proteomes" id="UP000199651"/>
    </source>
</evidence>
<evidence type="ECO:0000313" key="2">
    <source>
        <dbReference type="EMBL" id="SDP20639.1"/>
    </source>
</evidence>
<dbReference type="PANTHER" id="PTHR36974">
    <property type="entry name" value="MEMBRANE PROTEIN-RELATED"/>
    <property type="match status" value="1"/>
</dbReference>
<protein>
    <submittedName>
        <fullName evidence="2">Uncharacterized membrane protein</fullName>
    </submittedName>
</protein>